<dbReference type="PANTHER" id="PTHR47944:SF4">
    <property type="entry name" value="OS09G0441700 PROTEIN"/>
    <property type="match status" value="1"/>
</dbReference>
<dbReference type="InterPro" id="IPR002401">
    <property type="entry name" value="Cyt_P450_E_grp-I"/>
</dbReference>
<dbReference type="InterPro" id="IPR001128">
    <property type="entry name" value="Cyt_P450"/>
</dbReference>
<dbReference type="EMBL" id="KF835375">
    <property type="protein sequence ID" value="AHI15950.1"/>
    <property type="molecule type" value="mRNA"/>
</dbReference>
<keyword evidence="5 6" id="KW-0349">Heme</keyword>
<evidence type="ECO:0000256" key="4">
    <source>
        <dbReference type="ARBA" id="ARBA00023004"/>
    </source>
</evidence>
<keyword evidence="2 5" id="KW-0479">Metal-binding</keyword>
<dbReference type="GO" id="GO:0005506">
    <property type="term" value="F:iron ion binding"/>
    <property type="evidence" value="ECO:0007669"/>
    <property type="project" value="InterPro"/>
</dbReference>
<dbReference type="PROSITE" id="PS00086">
    <property type="entry name" value="CYTOCHROME_P450"/>
    <property type="match status" value="1"/>
</dbReference>
<accession>W5XJ71</accession>
<name>W5XJ71_9BRYO</name>
<dbReference type="GO" id="GO:0044550">
    <property type="term" value="P:secondary metabolite biosynthetic process"/>
    <property type="evidence" value="ECO:0007669"/>
    <property type="project" value="UniProtKB-ARBA"/>
</dbReference>
<dbReference type="CDD" id="cd20618">
    <property type="entry name" value="CYP71_clan"/>
    <property type="match status" value="1"/>
</dbReference>
<evidence type="ECO:0000256" key="6">
    <source>
        <dbReference type="RuleBase" id="RU000461"/>
    </source>
</evidence>
<comment type="similarity">
    <text evidence="1 6">Belongs to the cytochrome P450 family.</text>
</comment>
<keyword evidence="7" id="KW-0472">Membrane</keyword>
<dbReference type="PRINTS" id="PR00385">
    <property type="entry name" value="P450"/>
</dbReference>
<dbReference type="GO" id="GO:0016705">
    <property type="term" value="F:oxidoreductase activity, acting on paired donors, with incorporation or reduction of molecular oxygen"/>
    <property type="evidence" value="ECO:0007669"/>
    <property type="project" value="InterPro"/>
</dbReference>
<keyword evidence="7" id="KW-1133">Transmembrane helix</keyword>
<dbReference type="SUPFAM" id="SSF48264">
    <property type="entry name" value="Cytochrome P450"/>
    <property type="match status" value="1"/>
</dbReference>
<dbReference type="GO" id="GO:0020037">
    <property type="term" value="F:heme binding"/>
    <property type="evidence" value="ECO:0007669"/>
    <property type="project" value="InterPro"/>
</dbReference>
<protein>
    <submittedName>
        <fullName evidence="8">Flavonoid 3',5'-hydroxylase</fullName>
        <ecNumber evidence="8">1.14.13.88</ecNumber>
    </submittedName>
</protein>
<evidence type="ECO:0000256" key="5">
    <source>
        <dbReference type="PIRSR" id="PIRSR602401-1"/>
    </source>
</evidence>
<evidence type="ECO:0000313" key="8">
    <source>
        <dbReference type="EMBL" id="AHI15950.1"/>
    </source>
</evidence>
<organism evidence="8">
    <name type="scientific">Pohlia nutans</name>
    <dbReference type="NCBI Taxonomy" id="140635"/>
    <lineage>
        <taxon>Eukaryota</taxon>
        <taxon>Viridiplantae</taxon>
        <taxon>Streptophyta</taxon>
        <taxon>Embryophyta</taxon>
        <taxon>Bryophyta</taxon>
        <taxon>Bryophytina</taxon>
        <taxon>Bryopsida</taxon>
        <taxon>Bryidae</taxon>
        <taxon>Bryanae</taxon>
        <taxon>Bryales</taxon>
        <taxon>Mniaceae</taxon>
        <taxon>Pohlia</taxon>
    </lineage>
</organism>
<dbReference type="EC" id="1.14.13.88" evidence="8"/>
<dbReference type="PRINTS" id="PR00463">
    <property type="entry name" value="EP450I"/>
</dbReference>
<proteinExistence type="evidence at transcript level"/>
<dbReference type="PANTHER" id="PTHR47944">
    <property type="entry name" value="CYTOCHROME P450 98A9"/>
    <property type="match status" value="1"/>
</dbReference>
<feature type="binding site" description="axial binding residue" evidence="5">
    <location>
        <position position="452"/>
    </location>
    <ligand>
        <name>heme</name>
        <dbReference type="ChEBI" id="CHEBI:30413"/>
    </ligand>
    <ligandPart>
        <name>Fe</name>
        <dbReference type="ChEBI" id="CHEBI:18248"/>
    </ligandPart>
</feature>
<keyword evidence="3 6" id="KW-0560">Oxidoreductase</keyword>
<comment type="cofactor">
    <cofactor evidence="5">
        <name>heme</name>
        <dbReference type="ChEBI" id="CHEBI:30413"/>
    </cofactor>
</comment>
<dbReference type="AlphaFoldDB" id="W5XJ71"/>
<evidence type="ECO:0000256" key="3">
    <source>
        <dbReference type="ARBA" id="ARBA00023002"/>
    </source>
</evidence>
<evidence type="ECO:0000256" key="2">
    <source>
        <dbReference type="ARBA" id="ARBA00022723"/>
    </source>
</evidence>
<keyword evidence="6" id="KW-0503">Monooxygenase</keyword>
<keyword evidence="4 5" id="KW-0408">Iron</keyword>
<sequence>MDSVLQILAGSVVAGVAIYVVHRLLTGPKNLPPGPFAWPIIGALPSISAYPQRSLLKLSEKYGPIMSVWFGQKLVIVATSPEAATEFLRTQDANFCSRPKHQVCAILMPHDITFSDVTPHTKFLRKLVQGQFSTSKRMEEAQGLRAAEFAHLVRSIPTDGPVSVMLPISTSMWNFFSQLVLSKRLLQPASYEEAVSSAKPGVGDAEKLRDLMTMTADIDRCIGTFNAGDFIPACKSWNVQGLEGRFQRFRQKMDAFVAVIIHERLTARAAAGAAYESKDYLDALLDEVDQKNNEIDLTTVRSMIWEIFAAGMETNIASTEWAMSELVANPDVMAKAQAELDAVVGKDRLVHDRDMVNLPYIKAIVKESMRFHPPIAFLPRKAIQATKAFGYDIPEGANVFVNMWGMGRLASIYPEPLRFNPDRFLPGGSNANLDLQGQSFELLPFGSGRRICPGLPVGYNMVQTGVATLLHAFSWTAPENHSLMEGVGAATLYKGTPLKALAQPRLAPHLYTPLER</sequence>
<keyword evidence="7" id="KW-0812">Transmembrane</keyword>
<evidence type="ECO:0000256" key="7">
    <source>
        <dbReference type="SAM" id="Phobius"/>
    </source>
</evidence>
<dbReference type="InterPro" id="IPR017972">
    <property type="entry name" value="Cyt_P450_CS"/>
</dbReference>
<dbReference type="Pfam" id="PF00067">
    <property type="entry name" value="p450"/>
    <property type="match status" value="1"/>
</dbReference>
<feature type="transmembrane region" description="Helical" evidence="7">
    <location>
        <begin position="7"/>
        <end position="25"/>
    </location>
</feature>
<dbReference type="GO" id="GO:0004497">
    <property type="term" value="F:monooxygenase activity"/>
    <property type="evidence" value="ECO:0007669"/>
    <property type="project" value="UniProtKB-KW"/>
</dbReference>
<evidence type="ECO:0000256" key="1">
    <source>
        <dbReference type="ARBA" id="ARBA00010617"/>
    </source>
</evidence>
<reference evidence="8" key="1">
    <citation type="journal article" date="2014" name="Gene">
        <title>Identification of the flavonoid 3'-hydroxylase and flavonoid 3',5'-hydroxylase genes from Antarctic moss and their regulation during abiotic stress.</title>
        <authorList>
            <person name="Liu S."/>
            <person name="Ju J."/>
            <person name="Xia G."/>
        </authorList>
    </citation>
    <scope>NUCLEOTIDE SEQUENCE</scope>
    <source>
        <strain evidence="8">MFC28853</strain>
    </source>
</reference>
<dbReference type="InterPro" id="IPR036396">
    <property type="entry name" value="Cyt_P450_sf"/>
</dbReference>
<dbReference type="Gene3D" id="1.10.630.10">
    <property type="entry name" value="Cytochrome P450"/>
    <property type="match status" value="1"/>
</dbReference>